<organism evidence="1 2">
    <name type="scientific">Balaenoptera physalus</name>
    <name type="common">Fin whale</name>
    <name type="synonym">Balaena physalus</name>
    <dbReference type="NCBI Taxonomy" id="9770"/>
    <lineage>
        <taxon>Eukaryota</taxon>
        <taxon>Metazoa</taxon>
        <taxon>Chordata</taxon>
        <taxon>Craniata</taxon>
        <taxon>Vertebrata</taxon>
        <taxon>Euteleostomi</taxon>
        <taxon>Mammalia</taxon>
        <taxon>Eutheria</taxon>
        <taxon>Laurasiatheria</taxon>
        <taxon>Artiodactyla</taxon>
        <taxon>Whippomorpha</taxon>
        <taxon>Cetacea</taxon>
        <taxon>Mysticeti</taxon>
        <taxon>Balaenopteridae</taxon>
        <taxon>Balaenoptera</taxon>
    </lineage>
</organism>
<accession>A0A643CG87</accession>
<dbReference type="PANTHER" id="PTHR10806">
    <property type="entry name" value="SIGNAL PEPTIDASE COMPLEX CATALYTIC SUBUNIT SEC11"/>
    <property type="match status" value="1"/>
</dbReference>
<dbReference type="InterPro" id="IPR001733">
    <property type="entry name" value="Peptidase_S26B"/>
</dbReference>
<dbReference type="AlphaFoldDB" id="A0A643CG87"/>
<dbReference type="GO" id="GO:0005787">
    <property type="term" value="C:signal peptidase complex"/>
    <property type="evidence" value="ECO:0007669"/>
    <property type="project" value="TreeGrafter"/>
</dbReference>
<sequence>MKTHFGFHVNAFLQIKIVSYIPIVHRVIKVHEKENGDIEFLTKGGNIKVDDRGSYKEGENWLEKKDVVGRARGLLPYVGTVTIIKNGYPKFQYAVLAVMGACVLLKRES</sequence>
<proteinExistence type="predicted"/>
<dbReference type="OrthoDB" id="10257561at2759"/>
<evidence type="ECO:0008006" key="3">
    <source>
        <dbReference type="Google" id="ProtNLM"/>
    </source>
</evidence>
<protein>
    <recommendedName>
        <fullName evidence="3">Signal peptidase I</fullName>
    </recommendedName>
</protein>
<dbReference type="Proteomes" id="UP000437017">
    <property type="component" value="Unassembled WGS sequence"/>
</dbReference>
<gene>
    <name evidence="1" type="ORF">E2I00_008401</name>
</gene>
<dbReference type="GO" id="GO:0008233">
    <property type="term" value="F:peptidase activity"/>
    <property type="evidence" value="ECO:0007669"/>
    <property type="project" value="InterPro"/>
</dbReference>
<evidence type="ECO:0000313" key="1">
    <source>
        <dbReference type="EMBL" id="KAB0399132.1"/>
    </source>
</evidence>
<dbReference type="GO" id="GO:0006465">
    <property type="term" value="P:signal peptide processing"/>
    <property type="evidence" value="ECO:0007669"/>
    <property type="project" value="InterPro"/>
</dbReference>
<name>A0A643CG87_BALPH</name>
<comment type="caution">
    <text evidence="1">The sequence shown here is derived from an EMBL/GenBank/DDBJ whole genome shotgun (WGS) entry which is preliminary data.</text>
</comment>
<keyword evidence="2" id="KW-1185">Reference proteome</keyword>
<reference evidence="1 2" key="1">
    <citation type="journal article" date="2019" name="PLoS ONE">
        <title>Genomic analyses reveal an absence of contemporary introgressive admixture between fin whales and blue whales, despite known hybrids.</title>
        <authorList>
            <person name="Westbury M.V."/>
            <person name="Petersen B."/>
            <person name="Lorenzen E.D."/>
        </authorList>
    </citation>
    <scope>NUCLEOTIDE SEQUENCE [LARGE SCALE GENOMIC DNA]</scope>
    <source>
        <strain evidence="1">FinWhale-01</strain>
    </source>
</reference>
<dbReference type="EMBL" id="SGJD01001610">
    <property type="protein sequence ID" value="KAB0399132.1"/>
    <property type="molecule type" value="Genomic_DNA"/>
</dbReference>
<dbReference type="PANTHER" id="PTHR10806:SF12">
    <property type="entry name" value="SIGNAL PEPTIDASE COMPLEX CATALYTIC SUBUNIT SEC11C"/>
    <property type="match status" value="1"/>
</dbReference>
<evidence type="ECO:0000313" key="2">
    <source>
        <dbReference type="Proteomes" id="UP000437017"/>
    </source>
</evidence>